<evidence type="ECO:0000313" key="1">
    <source>
        <dbReference type="EMBL" id="PJE68905.1"/>
    </source>
</evidence>
<sequence length="232" mass="26244">MLIELDNISSNTLKEIGAAQKLINLADPGNCIESNCQTECVWIEQWCSEPCPEETPPKDGDGGGWDWFFIKPPFIYAQGDCGYDCSYCEILTCSSSLCPGDPAIKPQINAQFSEIQNNNSQTASSYEKVENFIKEKAIEDKLKKSKILEGLRVAQNKLGLCYNSKAVQRKVLSGEEKVLWKELYSCSRLKEFMQWQVSFYDENGKKINACYGPDSENPDFLDNFLCCQTELF</sequence>
<dbReference type="AlphaFoldDB" id="A0A2M8L4Y0"/>
<proteinExistence type="predicted"/>
<dbReference type="Proteomes" id="UP000229500">
    <property type="component" value="Unassembled WGS sequence"/>
</dbReference>
<dbReference type="EMBL" id="PFEL01000096">
    <property type="protein sequence ID" value="PJE68905.1"/>
    <property type="molecule type" value="Genomic_DNA"/>
</dbReference>
<comment type="caution">
    <text evidence="1">The sequence shown here is derived from an EMBL/GenBank/DDBJ whole genome shotgun (WGS) entry which is preliminary data.</text>
</comment>
<organism evidence="1 2">
    <name type="scientific">Candidatus Shapirobacteria bacterium CG10_big_fil_rev_8_21_14_0_10_38_14</name>
    <dbReference type="NCBI Taxonomy" id="1974483"/>
    <lineage>
        <taxon>Bacteria</taxon>
        <taxon>Candidatus Shapironibacteriota</taxon>
    </lineage>
</organism>
<name>A0A2M8L4Y0_9BACT</name>
<accession>A0A2M8L4Y0</accession>
<reference evidence="2" key="1">
    <citation type="submission" date="2017-09" db="EMBL/GenBank/DDBJ databases">
        <title>Depth-based differentiation of microbial function through sediment-hosted aquifers and enrichment of novel symbionts in the deep terrestrial subsurface.</title>
        <authorList>
            <person name="Probst A.J."/>
            <person name="Ladd B."/>
            <person name="Jarett J.K."/>
            <person name="Geller-Mcgrath D.E."/>
            <person name="Sieber C.M.K."/>
            <person name="Emerson J.B."/>
            <person name="Anantharaman K."/>
            <person name="Thomas B.C."/>
            <person name="Malmstrom R."/>
            <person name="Stieglmeier M."/>
            <person name="Klingl A."/>
            <person name="Woyke T."/>
            <person name="Ryan C.M."/>
            <person name="Banfield J.F."/>
        </authorList>
    </citation>
    <scope>NUCLEOTIDE SEQUENCE [LARGE SCALE GENOMIC DNA]</scope>
</reference>
<evidence type="ECO:0000313" key="2">
    <source>
        <dbReference type="Proteomes" id="UP000229500"/>
    </source>
</evidence>
<protein>
    <submittedName>
        <fullName evidence="1">Uncharacterized protein</fullName>
    </submittedName>
</protein>
<gene>
    <name evidence="1" type="ORF">COU96_02665</name>
</gene>